<feature type="region of interest" description="Disordered" evidence="1">
    <location>
        <begin position="1"/>
        <end position="32"/>
    </location>
</feature>
<proteinExistence type="predicted"/>
<gene>
    <name evidence="2" type="ORF">GCM10009765_82860</name>
</gene>
<evidence type="ECO:0000256" key="1">
    <source>
        <dbReference type="SAM" id="MobiDB-lite"/>
    </source>
</evidence>
<evidence type="ECO:0000313" key="2">
    <source>
        <dbReference type="EMBL" id="GAA1722295.1"/>
    </source>
</evidence>
<comment type="caution">
    <text evidence="2">The sequence shown here is derived from an EMBL/GenBank/DDBJ whole genome shotgun (WGS) entry which is preliminary data.</text>
</comment>
<dbReference type="RefSeq" id="WP_163567592.1">
    <property type="nucleotide sequence ID" value="NZ_BAAANY010000053.1"/>
</dbReference>
<accession>A0ABP4VF43</accession>
<reference evidence="3" key="1">
    <citation type="journal article" date="2019" name="Int. J. Syst. Evol. Microbiol.">
        <title>The Global Catalogue of Microorganisms (GCM) 10K type strain sequencing project: providing services to taxonomists for standard genome sequencing and annotation.</title>
        <authorList>
            <consortium name="The Broad Institute Genomics Platform"/>
            <consortium name="The Broad Institute Genome Sequencing Center for Infectious Disease"/>
            <person name="Wu L."/>
            <person name="Ma J."/>
        </authorList>
    </citation>
    <scope>NUCLEOTIDE SEQUENCE [LARGE SCALE GENOMIC DNA]</scope>
    <source>
        <strain evidence="3">JCM 14718</strain>
    </source>
</reference>
<dbReference type="Proteomes" id="UP001500618">
    <property type="component" value="Unassembled WGS sequence"/>
</dbReference>
<sequence length="112" mass="11425">MADGSGNIDGYTDAMESFSPQPPPAAQAAQVTGTGMAELQTYATACNQAFQKVTQYVTQAQHGFAAYKSIASSAAGAYLHHDSTSAAGITNSVFQDSPVLRGPGNVPLVGGK</sequence>
<organism evidence="2 3">
    <name type="scientific">Fodinicola feengrottensis</name>
    <dbReference type="NCBI Taxonomy" id="435914"/>
    <lineage>
        <taxon>Bacteria</taxon>
        <taxon>Bacillati</taxon>
        <taxon>Actinomycetota</taxon>
        <taxon>Actinomycetes</taxon>
        <taxon>Mycobacteriales</taxon>
        <taxon>Fodinicola</taxon>
    </lineage>
</organism>
<name>A0ABP4VF43_9ACTN</name>
<protein>
    <submittedName>
        <fullName evidence="2">Uncharacterized protein</fullName>
    </submittedName>
</protein>
<keyword evidence="3" id="KW-1185">Reference proteome</keyword>
<evidence type="ECO:0000313" key="3">
    <source>
        <dbReference type="Proteomes" id="UP001500618"/>
    </source>
</evidence>
<dbReference type="EMBL" id="BAAANY010000053">
    <property type="protein sequence ID" value="GAA1722295.1"/>
    <property type="molecule type" value="Genomic_DNA"/>
</dbReference>